<name>A0A9Q7ALR8_9BACT</name>
<dbReference type="KEGG" id="aram:KAR29_08135"/>
<dbReference type="Pfam" id="PF25601">
    <property type="entry name" value="AAA_lid_14"/>
    <property type="match status" value="1"/>
</dbReference>
<proteinExistence type="predicted"/>
<dbReference type="CDD" id="cd00009">
    <property type="entry name" value="AAA"/>
    <property type="match status" value="1"/>
</dbReference>
<dbReference type="SUPFAM" id="SSF46689">
    <property type="entry name" value="Homeodomain-like"/>
    <property type="match status" value="1"/>
</dbReference>
<evidence type="ECO:0000256" key="4">
    <source>
        <dbReference type="ARBA" id="ARBA00023163"/>
    </source>
</evidence>
<dbReference type="Gene3D" id="3.40.50.2300">
    <property type="match status" value="1"/>
</dbReference>
<dbReference type="PANTHER" id="PTHR32071">
    <property type="entry name" value="TRANSCRIPTIONAL REGULATORY PROTEIN"/>
    <property type="match status" value="1"/>
</dbReference>
<dbReference type="InterPro" id="IPR003593">
    <property type="entry name" value="AAA+_ATPase"/>
</dbReference>
<dbReference type="AlphaFoldDB" id="A0A9Q7ALR8"/>
<dbReference type="InterPro" id="IPR058031">
    <property type="entry name" value="AAA_lid_NorR"/>
</dbReference>
<dbReference type="SMART" id="SM00448">
    <property type="entry name" value="REC"/>
    <property type="match status" value="1"/>
</dbReference>
<keyword evidence="1" id="KW-0547">Nucleotide-binding</keyword>
<protein>
    <submittedName>
        <fullName evidence="8">Sigma-54-dependent Fis family transcriptional regulator</fullName>
    </submittedName>
</protein>
<dbReference type="SMART" id="SM00382">
    <property type="entry name" value="AAA"/>
    <property type="match status" value="1"/>
</dbReference>
<dbReference type="Gene3D" id="1.10.8.60">
    <property type="match status" value="1"/>
</dbReference>
<keyword evidence="5" id="KW-0597">Phosphoprotein</keyword>
<keyword evidence="9" id="KW-1185">Reference proteome</keyword>
<evidence type="ECO:0000256" key="1">
    <source>
        <dbReference type="ARBA" id="ARBA00022741"/>
    </source>
</evidence>
<accession>A0A9Q7ALR8</accession>
<evidence type="ECO:0000256" key="2">
    <source>
        <dbReference type="ARBA" id="ARBA00022840"/>
    </source>
</evidence>
<dbReference type="Gene3D" id="1.10.10.60">
    <property type="entry name" value="Homeodomain-like"/>
    <property type="match status" value="1"/>
</dbReference>
<keyword evidence="4" id="KW-0804">Transcription</keyword>
<keyword evidence="3" id="KW-0805">Transcription regulation</keyword>
<evidence type="ECO:0000256" key="3">
    <source>
        <dbReference type="ARBA" id="ARBA00023015"/>
    </source>
</evidence>
<dbReference type="InterPro" id="IPR002197">
    <property type="entry name" value="HTH_Fis"/>
</dbReference>
<dbReference type="Pfam" id="PF00158">
    <property type="entry name" value="Sigma54_activat"/>
    <property type="match status" value="1"/>
</dbReference>
<dbReference type="PRINTS" id="PR01590">
    <property type="entry name" value="HTHFIS"/>
</dbReference>
<dbReference type="EMBL" id="CP072943">
    <property type="protein sequence ID" value="QTX31352.1"/>
    <property type="molecule type" value="Genomic_DNA"/>
</dbReference>
<dbReference type="PROSITE" id="PS50110">
    <property type="entry name" value="RESPONSE_REGULATORY"/>
    <property type="match status" value="1"/>
</dbReference>
<dbReference type="SUPFAM" id="SSF52540">
    <property type="entry name" value="P-loop containing nucleoside triphosphate hydrolases"/>
    <property type="match status" value="1"/>
</dbReference>
<feature type="modified residue" description="4-aspartylphosphate" evidence="5">
    <location>
        <position position="52"/>
    </location>
</feature>
<reference evidence="9" key="1">
    <citation type="submission" date="2021-04" db="EMBL/GenBank/DDBJ databases">
        <title>A novel Synergistetes isolate from a pyrite-forming mixed culture.</title>
        <authorList>
            <person name="Bunk B."/>
            <person name="Sproer C."/>
            <person name="Spring S."/>
            <person name="Pester M."/>
        </authorList>
    </citation>
    <scope>NUCLEOTIDE SEQUENCE [LARGE SCALE GENOMIC DNA]</scope>
    <source>
        <strain evidence="9">J.5.4.2-T.3.5.2</strain>
    </source>
</reference>
<dbReference type="PROSITE" id="PS50045">
    <property type="entry name" value="SIGMA54_INTERACT_4"/>
    <property type="match status" value="1"/>
</dbReference>
<dbReference type="Pfam" id="PF02954">
    <property type="entry name" value="HTH_8"/>
    <property type="match status" value="1"/>
</dbReference>
<dbReference type="GO" id="GO:0006355">
    <property type="term" value="P:regulation of DNA-templated transcription"/>
    <property type="evidence" value="ECO:0007669"/>
    <property type="project" value="InterPro"/>
</dbReference>
<dbReference type="PANTHER" id="PTHR32071:SF113">
    <property type="entry name" value="ALGINATE BIOSYNTHESIS TRANSCRIPTIONAL REGULATORY PROTEIN ALGB"/>
    <property type="match status" value="1"/>
</dbReference>
<evidence type="ECO:0000259" key="6">
    <source>
        <dbReference type="PROSITE" id="PS50045"/>
    </source>
</evidence>
<sequence length="447" mass="49534">MTRLWIIEDEPSLAQGLGKAFEREGLAVTLIPDLAVLNRLLKGERPEIVLLDLRLPDGDGLTALPHLLKSNKEARVIVMTAFGDSALIVRAIKEGAYNYLDKPFPLEAARNMIRRAAEALDLSRRVSRLQGEGIPLVGTSPAMEKVRDFIAKVASFSDLNILIRGESGSGKEVVARLIHRNGARKGDFVALNCAAIPEALMEAELFGYRRGAYTGAAQDKTGLIEVARGGTLFLDEIGDMALPLQGKLLRFLDSRSFRPLGDTKETEVSLQVLCATCVDLESRIAQGTFRRDLFYRIALLPLELPPLRERGRDVLELLETFLAEFSARLGRPPLAPSAEVEELFLDYPWPGNVRELRNLVERLYILKESGDRAIRLADLPEEMLDALPPGSPFPSTAGNLKSRLDGYERNLLEEALAQCGSNRTRAAQLLGISRYALLRRMQRHGMD</sequence>
<dbReference type="PROSITE" id="PS00688">
    <property type="entry name" value="SIGMA54_INTERACT_3"/>
    <property type="match status" value="1"/>
</dbReference>
<dbReference type="RefSeq" id="WP_274372506.1">
    <property type="nucleotide sequence ID" value="NZ_CP072943.1"/>
</dbReference>
<evidence type="ECO:0000313" key="9">
    <source>
        <dbReference type="Proteomes" id="UP000671879"/>
    </source>
</evidence>
<dbReference type="InterPro" id="IPR001789">
    <property type="entry name" value="Sig_transdc_resp-reg_receiver"/>
</dbReference>
<dbReference type="GO" id="GO:0043565">
    <property type="term" value="F:sequence-specific DNA binding"/>
    <property type="evidence" value="ECO:0007669"/>
    <property type="project" value="InterPro"/>
</dbReference>
<dbReference type="GO" id="GO:0005524">
    <property type="term" value="F:ATP binding"/>
    <property type="evidence" value="ECO:0007669"/>
    <property type="project" value="UniProtKB-KW"/>
</dbReference>
<dbReference type="Pfam" id="PF00072">
    <property type="entry name" value="Response_reg"/>
    <property type="match status" value="1"/>
</dbReference>
<evidence type="ECO:0000256" key="5">
    <source>
        <dbReference type="PROSITE-ProRule" id="PRU00169"/>
    </source>
</evidence>
<gene>
    <name evidence="8" type="ORF">KAR29_08135</name>
</gene>
<dbReference type="FunFam" id="3.40.50.300:FF:000006">
    <property type="entry name" value="DNA-binding transcriptional regulator NtrC"/>
    <property type="match status" value="1"/>
</dbReference>
<dbReference type="SUPFAM" id="SSF52172">
    <property type="entry name" value="CheY-like"/>
    <property type="match status" value="1"/>
</dbReference>
<dbReference type="GO" id="GO:0000160">
    <property type="term" value="P:phosphorelay signal transduction system"/>
    <property type="evidence" value="ECO:0007669"/>
    <property type="project" value="InterPro"/>
</dbReference>
<dbReference type="PROSITE" id="PS00675">
    <property type="entry name" value="SIGMA54_INTERACT_1"/>
    <property type="match status" value="1"/>
</dbReference>
<dbReference type="Gene3D" id="3.40.50.300">
    <property type="entry name" value="P-loop containing nucleotide triphosphate hydrolases"/>
    <property type="match status" value="1"/>
</dbReference>
<evidence type="ECO:0000259" key="7">
    <source>
        <dbReference type="PROSITE" id="PS50110"/>
    </source>
</evidence>
<dbReference type="InterPro" id="IPR002078">
    <property type="entry name" value="Sigma_54_int"/>
</dbReference>
<keyword evidence="2" id="KW-0067">ATP-binding</keyword>
<feature type="domain" description="Sigma-54 factor interaction" evidence="6">
    <location>
        <begin position="136"/>
        <end position="365"/>
    </location>
</feature>
<dbReference type="InterPro" id="IPR011006">
    <property type="entry name" value="CheY-like_superfamily"/>
</dbReference>
<dbReference type="Proteomes" id="UP000671879">
    <property type="component" value="Chromosome"/>
</dbReference>
<dbReference type="InterPro" id="IPR025944">
    <property type="entry name" value="Sigma_54_int_dom_CS"/>
</dbReference>
<feature type="domain" description="Response regulatory" evidence="7">
    <location>
        <begin position="3"/>
        <end position="117"/>
    </location>
</feature>
<dbReference type="InterPro" id="IPR009057">
    <property type="entry name" value="Homeodomain-like_sf"/>
</dbReference>
<organism evidence="8 9">
    <name type="scientific">Aminithiophilus ramosus</name>
    <dbReference type="NCBI Taxonomy" id="3029084"/>
    <lineage>
        <taxon>Bacteria</taxon>
        <taxon>Thermotogati</taxon>
        <taxon>Synergistota</taxon>
        <taxon>Synergistia</taxon>
        <taxon>Synergistales</taxon>
        <taxon>Aminithiophilaceae</taxon>
        <taxon>Aminithiophilus</taxon>
    </lineage>
</organism>
<evidence type="ECO:0000313" key="8">
    <source>
        <dbReference type="EMBL" id="QTX31352.1"/>
    </source>
</evidence>
<dbReference type="InterPro" id="IPR025662">
    <property type="entry name" value="Sigma_54_int_dom_ATP-bd_1"/>
</dbReference>
<dbReference type="InterPro" id="IPR027417">
    <property type="entry name" value="P-loop_NTPase"/>
</dbReference>